<keyword evidence="2" id="KW-0479">Metal-binding</keyword>
<organism evidence="4">
    <name type="scientific">Amphimedon queenslandica</name>
    <name type="common">Sponge</name>
    <dbReference type="NCBI Taxonomy" id="400682"/>
    <lineage>
        <taxon>Eukaryota</taxon>
        <taxon>Metazoa</taxon>
        <taxon>Porifera</taxon>
        <taxon>Demospongiae</taxon>
        <taxon>Heteroscleromorpha</taxon>
        <taxon>Haplosclerida</taxon>
        <taxon>Niphatidae</taxon>
        <taxon>Amphimedon</taxon>
    </lineage>
</organism>
<evidence type="ECO:0000256" key="2">
    <source>
        <dbReference type="ARBA" id="ARBA00022723"/>
    </source>
</evidence>
<proteinExistence type="predicted"/>
<protein>
    <recommendedName>
        <fullName evidence="3">DDE Tnp4 domain-containing protein</fullName>
    </recommendedName>
</protein>
<evidence type="ECO:0000313" key="4">
    <source>
        <dbReference type="EnsemblMetazoa" id="Aqu2.1.42841_001"/>
    </source>
</evidence>
<name>A0A1X7VR59_AMPQE</name>
<feature type="domain" description="DDE Tnp4" evidence="3">
    <location>
        <begin position="1"/>
        <end position="71"/>
    </location>
</feature>
<dbReference type="Pfam" id="PF13359">
    <property type="entry name" value="DDE_Tnp_4"/>
    <property type="match status" value="1"/>
</dbReference>
<dbReference type="GO" id="GO:0046872">
    <property type="term" value="F:metal ion binding"/>
    <property type="evidence" value="ECO:0007669"/>
    <property type="project" value="UniProtKB-KW"/>
</dbReference>
<dbReference type="InterPro" id="IPR027806">
    <property type="entry name" value="HARBI1_dom"/>
</dbReference>
<dbReference type="PANTHER" id="PTHR23080">
    <property type="entry name" value="THAP DOMAIN PROTEIN"/>
    <property type="match status" value="1"/>
</dbReference>
<dbReference type="EnsemblMetazoa" id="Aqu2.1.42841_001">
    <property type="protein sequence ID" value="Aqu2.1.42841_001"/>
    <property type="gene ID" value="Aqu2.1.42841"/>
</dbReference>
<accession>A0A1X7VR59</accession>
<comment type="cofactor">
    <cofactor evidence="1">
        <name>a divalent metal cation</name>
        <dbReference type="ChEBI" id="CHEBI:60240"/>
    </cofactor>
</comment>
<sequence>MADHDYNVGEDIAVSGGQLHIAAFTTGKAQLLQEEVEMTRKLERLRIHDERVIGHLSKKYRILQHTLPITIIKHPTNEQKPNC</sequence>
<dbReference type="AlphaFoldDB" id="A0A1X7VR59"/>
<evidence type="ECO:0000256" key="1">
    <source>
        <dbReference type="ARBA" id="ARBA00001968"/>
    </source>
</evidence>
<evidence type="ECO:0000259" key="3">
    <source>
        <dbReference type="Pfam" id="PF13359"/>
    </source>
</evidence>
<dbReference type="InParanoid" id="A0A1X7VR59"/>
<reference evidence="4" key="1">
    <citation type="submission" date="2017-05" db="UniProtKB">
        <authorList>
            <consortium name="EnsemblMetazoa"/>
        </authorList>
    </citation>
    <scope>IDENTIFICATION</scope>
</reference>
<dbReference type="PANTHER" id="PTHR23080:SF141">
    <property type="entry name" value="TRANSPOSASE HELIX-TURN-HELIX DOMAIN-CONTAINING PROTEIN"/>
    <property type="match status" value="1"/>
</dbReference>